<protein>
    <submittedName>
        <fullName evidence="8">HC-toxin efflux carrier TOXA</fullName>
    </submittedName>
</protein>
<keyword evidence="9" id="KW-1185">Reference proteome</keyword>
<evidence type="ECO:0000313" key="8">
    <source>
        <dbReference type="EMBL" id="KUI73214.1"/>
    </source>
</evidence>
<dbReference type="GO" id="GO:0022857">
    <property type="term" value="F:transmembrane transporter activity"/>
    <property type="evidence" value="ECO:0007669"/>
    <property type="project" value="InterPro"/>
</dbReference>
<accession>A0A194W9S6</accession>
<dbReference type="InterPro" id="IPR020846">
    <property type="entry name" value="MFS_dom"/>
</dbReference>
<dbReference type="InterPro" id="IPR011701">
    <property type="entry name" value="MFS"/>
</dbReference>
<dbReference type="PANTHER" id="PTHR23501:SF198">
    <property type="entry name" value="AZOLE RESISTANCE PROTEIN 1-RELATED"/>
    <property type="match status" value="1"/>
</dbReference>
<dbReference type="OrthoDB" id="5234029at2759"/>
<feature type="transmembrane region" description="Helical" evidence="6">
    <location>
        <begin position="173"/>
        <end position="192"/>
    </location>
</feature>
<feature type="transmembrane region" description="Helical" evidence="6">
    <location>
        <begin position="245"/>
        <end position="266"/>
    </location>
</feature>
<keyword evidence="2 6" id="KW-0812">Transmembrane</keyword>
<sequence>MSAEKEVAATAESDGDVVCESGTGSSGPSLNCDTSEPKTEKKESNVRLVLLFAAMAIAVFCGGLDANLVAPAIPSITDSLGSSDDAGWYGTAYYLALSCCQMGWAQVYKAFPAKPVFFGAFLVFELGCLLGALAPNSAAVIIGRAISGAGISGTFVGALIIVSYIIPLRWRPMMSAFFSVLIGSTQTAGPVLGGALTSRLSWRWCFWINLPLGGASVVLALLGSKIKDPESRRGGKTMKQVVRDFDFLSLAIWIPAVVCLTLILQFGGLRYAWTSGALIALYVVTVALFALFVVMQVRHGDNALAPVRIVKQRSLACSALYVLLMQAAKSQLAYFLPIFFQASQGKSALESGVDTIPSFLSYVVFQISASMSMSWLGYYTPFMLTGSTVGIAGTALLSTLTVSTSSPKWIGFQILASAGFGMGFNGPNVAAQTVFQDPHDTPTALTIITTCQDLGGSLGTSIGEAILGDQVRRQLRRVLPDLTTKQISDEGITGLQNLVAPDQKYLVAEAYAYAVRAVFYGSTALVAITLVLACFVEWKSIKGKGKKGEKKDS</sequence>
<evidence type="ECO:0000256" key="2">
    <source>
        <dbReference type="ARBA" id="ARBA00022692"/>
    </source>
</evidence>
<keyword evidence="3 6" id="KW-1133">Transmembrane helix</keyword>
<reference evidence="8" key="1">
    <citation type="submission" date="2014-12" db="EMBL/GenBank/DDBJ databases">
        <title>Genome Sequence of Valsa Canker Pathogens Uncovers a Specific Adaption of Colonization on Woody Bark.</title>
        <authorList>
            <person name="Yin Z."/>
            <person name="Liu H."/>
            <person name="Gao X."/>
            <person name="Li Z."/>
            <person name="Song N."/>
            <person name="Ke X."/>
            <person name="Dai Q."/>
            <person name="Wu Y."/>
            <person name="Sun Y."/>
            <person name="Xu J.-R."/>
            <person name="Kang Z.K."/>
            <person name="Wang L."/>
            <person name="Huang L."/>
        </authorList>
    </citation>
    <scope>NUCLEOTIDE SEQUENCE [LARGE SCALE GENOMIC DNA]</scope>
    <source>
        <strain evidence="8">03-8</strain>
    </source>
</reference>
<feature type="transmembrane region" description="Helical" evidence="6">
    <location>
        <begin position="116"/>
        <end position="135"/>
    </location>
</feature>
<feature type="transmembrane region" description="Helical" evidence="6">
    <location>
        <begin position="204"/>
        <end position="224"/>
    </location>
</feature>
<evidence type="ECO:0000256" key="5">
    <source>
        <dbReference type="SAM" id="MobiDB-lite"/>
    </source>
</evidence>
<dbReference type="Gene3D" id="1.20.1250.20">
    <property type="entry name" value="MFS general substrate transporter like domains"/>
    <property type="match status" value="2"/>
</dbReference>
<dbReference type="Proteomes" id="UP000078559">
    <property type="component" value="Chromosome 10"/>
</dbReference>
<feature type="transmembrane region" description="Helical" evidence="6">
    <location>
        <begin position="517"/>
        <end position="538"/>
    </location>
</feature>
<feature type="transmembrane region" description="Helical" evidence="6">
    <location>
        <begin position="382"/>
        <end position="402"/>
    </location>
</feature>
<evidence type="ECO:0000259" key="7">
    <source>
        <dbReference type="PROSITE" id="PS50850"/>
    </source>
</evidence>
<dbReference type="PANTHER" id="PTHR23501">
    <property type="entry name" value="MAJOR FACILITATOR SUPERFAMILY"/>
    <property type="match status" value="1"/>
</dbReference>
<dbReference type="EMBL" id="CM003107">
    <property type="protein sequence ID" value="KUI73214.1"/>
    <property type="molecule type" value="Genomic_DNA"/>
</dbReference>
<keyword evidence="4 6" id="KW-0472">Membrane</keyword>
<dbReference type="GO" id="GO:0005886">
    <property type="term" value="C:plasma membrane"/>
    <property type="evidence" value="ECO:0007669"/>
    <property type="project" value="TreeGrafter"/>
</dbReference>
<dbReference type="Pfam" id="PF07690">
    <property type="entry name" value="MFS_1"/>
    <property type="match status" value="1"/>
</dbReference>
<feature type="transmembrane region" description="Helical" evidence="6">
    <location>
        <begin position="141"/>
        <end position="166"/>
    </location>
</feature>
<dbReference type="SUPFAM" id="SSF103473">
    <property type="entry name" value="MFS general substrate transporter"/>
    <property type="match status" value="1"/>
</dbReference>
<feature type="transmembrane region" description="Helical" evidence="6">
    <location>
        <begin position="86"/>
        <end position="104"/>
    </location>
</feature>
<gene>
    <name evidence="8" type="ORF">VM1G_08824</name>
</gene>
<dbReference type="AlphaFoldDB" id="A0A194W9S6"/>
<dbReference type="InterPro" id="IPR036259">
    <property type="entry name" value="MFS_trans_sf"/>
</dbReference>
<feature type="transmembrane region" description="Helical" evidence="6">
    <location>
        <begin position="48"/>
        <end position="66"/>
    </location>
</feature>
<name>A0A194W9S6_CYTMA</name>
<evidence type="ECO:0000313" key="9">
    <source>
        <dbReference type="Proteomes" id="UP000078559"/>
    </source>
</evidence>
<evidence type="ECO:0000256" key="4">
    <source>
        <dbReference type="ARBA" id="ARBA00023136"/>
    </source>
</evidence>
<feature type="domain" description="Major facilitator superfamily (MFS) profile" evidence="7">
    <location>
        <begin position="51"/>
        <end position="541"/>
    </location>
</feature>
<evidence type="ECO:0000256" key="6">
    <source>
        <dbReference type="SAM" id="Phobius"/>
    </source>
</evidence>
<dbReference type="PROSITE" id="PS50850">
    <property type="entry name" value="MFS"/>
    <property type="match status" value="1"/>
</dbReference>
<feature type="transmembrane region" description="Helical" evidence="6">
    <location>
        <begin position="272"/>
        <end position="294"/>
    </location>
</feature>
<feature type="transmembrane region" description="Helical" evidence="6">
    <location>
        <begin position="315"/>
        <end position="336"/>
    </location>
</feature>
<organism evidence="8 9">
    <name type="scientific">Cytospora mali</name>
    <name type="common">Apple Valsa canker fungus</name>
    <name type="synonym">Valsa mali</name>
    <dbReference type="NCBI Taxonomy" id="578113"/>
    <lineage>
        <taxon>Eukaryota</taxon>
        <taxon>Fungi</taxon>
        <taxon>Dikarya</taxon>
        <taxon>Ascomycota</taxon>
        <taxon>Pezizomycotina</taxon>
        <taxon>Sordariomycetes</taxon>
        <taxon>Sordariomycetidae</taxon>
        <taxon>Diaporthales</taxon>
        <taxon>Cytosporaceae</taxon>
        <taxon>Cytospora</taxon>
    </lineage>
</organism>
<dbReference type="SMR" id="A0A194W9S6"/>
<comment type="subcellular location">
    <subcellularLocation>
        <location evidence="1">Membrane</location>
        <topology evidence="1">Multi-pass membrane protein</topology>
    </subcellularLocation>
</comment>
<feature type="region of interest" description="Disordered" evidence="5">
    <location>
        <begin position="1"/>
        <end position="38"/>
    </location>
</feature>
<proteinExistence type="predicted"/>
<evidence type="ECO:0000256" key="1">
    <source>
        <dbReference type="ARBA" id="ARBA00004141"/>
    </source>
</evidence>
<feature type="compositionally biased region" description="Polar residues" evidence="5">
    <location>
        <begin position="22"/>
        <end position="34"/>
    </location>
</feature>
<evidence type="ECO:0000256" key="3">
    <source>
        <dbReference type="ARBA" id="ARBA00022989"/>
    </source>
</evidence>